<comment type="caution">
    <text evidence="3">The sequence shown here is derived from an EMBL/GenBank/DDBJ whole genome shotgun (WGS) entry which is preliminary data.</text>
</comment>
<dbReference type="OrthoDB" id="9799173at2"/>
<dbReference type="AlphaFoldDB" id="A0A1V2IAU0"/>
<name>A0A1V2IAU0_9ACTN</name>
<accession>A0A1V2IAU0</accession>
<evidence type="ECO:0000256" key="1">
    <source>
        <dbReference type="SAM" id="MobiDB-lite"/>
    </source>
</evidence>
<dbReference type="RefSeq" id="WP_076818562.1">
    <property type="nucleotide sequence ID" value="NZ_MOMC01000038.1"/>
</dbReference>
<reference evidence="4" key="1">
    <citation type="submission" date="2016-10" db="EMBL/GenBank/DDBJ databases">
        <title>Frankia sp. NRRL B-16386 Genome sequencing.</title>
        <authorList>
            <person name="Ghodhbane-Gtari F."/>
            <person name="Swanson E."/>
            <person name="Gueddou A."/>
            <person name="Hezbri K."/>
            <person name="Ktari K."/>
            <person name="Nouioui I."/>
            <person name="Morris K."/>
            <person name="Simpson S."/>
            <person name="Abebe-Akele F."/>
            <person name="Thomas K."/>
            <person name="Gtari M."/>
            <person name="Tisa L.S."/>
        </authorList>
    </citation>
    <scope>NUCLEOTIDE SEQUENCE [LARGE SCALE GENOMIC DNA]</scope>
    <source>
        <strain evidence="4">NRRL B-16386</strain>
    </source>
</reference>
<evidence type="ECO:0000313" key="3">
    <source>
        <dbReference type="EMBL" id="ONH28720.1"/>
    </source>
</evidence>
<evidence type="ECO:0000259" key="2">
    <source>
        <dbReference type="Pfam" id="PF13274"/>
    </source>
</evidence>
<protein>
    <recommendedName>
        <fullName evidence="2">Antitoxin SocA-like Panacea domain-containing protein</fullName>
    </recommendedName>
</protein>
<feature type="domain" description="Antitoxin SocA-like Panacea" evidence="2">
    <location>
        <begin position="24"/>
        <end position="114"/>
    </location>
</feature>
<dbReference type="InterPro" id="IPR025272">
    <property type="entry name" value="SocA_Panacea"/>
</dbReference>
<dbReference type="Gene3D" id="1.10.8.1050">
    <property type="entry name" value="Antitoxin VbhA-like"/>
    <property type="match status" value="1"/>
</dbReference>
<gene>
    <name evidence="3" type="ORF">BL253_19330</name>
</gene>
<dbReference type="Proteomes" id="UP000188929">
    <property type="component" value="Unassembled WGS sequence"/>
</dbReference>
<keyword evidence="4" id="KW-1185">Reference proteome</keyword>
<evidence type="ECO:0000313" key="4">
    <source>
        <dbReference type="Proteomes" id="UP000188929"/>
    </source>
</evidence>
<dbReference type="InterPro" id="IPR043038">
    <property type="entry name" value="VbhA_sf"/>
</dbReference>
<feature type="region of interest" description="Disordered" evidence="1">
    <location>
        <begin position="62"/>
        <end position="81"/>
    </location>
</feature>
<dbReference type="EMBL" id="MOMC01000038">
    <property type="protein sequence ID" value="ONH28720.1"/>
    <property type="molecule type" value="Genomic_DNA"/>
</dbReference>
<dbReference type="Pfam" id="PF13274">
    <property type="entry name" value="SocA_Panacea"/>
    <property type="match status" value="1"/>
</dbReference>
<organism evidence="3 4">
    <name type="scientific">Pseudofrankia asymbiotica</name>
    <dbReference type="NCBI Taxonomy" id="1834516"/>
    <lineage>
        <taxon>Bacteria</taxon>
        <taxon>Bacillati</taxon>
        <taxon>Actinomycetota</taxon>
        <taxon>Actinomycetes</taxon>
        <taxon>Frankiales</taxon>
        <taxon>Frankiaceae</taxon>
        <taxon>Pseudofrankia</taxon>
    </lineage>
</organism>
<dbReference type="STRING" id="1834516.BL253_19330"/>
<sequence>MAENVDDVAAYLVERLGATRTARLQKLVYYAQAWYLADHREHLFDDDIEAWMSGPVVRRLHDQRRGRHESSRWPAGDPGRLGSRARAAIERTLRSYGPLSEAELSRIVRTESPWRLARTGRLLARRSAKVIDPTVMTHYYGRLRTSPEVAVAVAMGSARLEGHELAPYMVDRLRAAAAGTRAADDIIAEMIVQYRVS</sequence>
<proteinExistence type="predicted"/>